<evidence type="ECO:0000313" key="2">
    <source>
        <dbReference type="Proteomes" id="UP000823749"/>
    </source>
</evidence>
<proteinExistence type="predicted"/>
<dbReference type="Proteomes" id="UP000823749">
    <property type="component" value="Chromosome 9"/>
</dbReference>
<reference evidence="1" key="1">
    <citation type="submission" date="2020-08" db="EMBL/GenBank/DDBJ databases">
        <title>Plant Genome Project.</title>
        <authorList>
            <person name="Zhang R.-G."/>
        </authorList>
    </citation>
    <scope>NUCLEOTIDE SEQUENCE</scope>
    <source>
        <strain evidence="1">WSP0</strain>
        <tissue evidence="1">Leaf</tissue>
    </source>
</reference>
<accession>A0AAV6J201</accession>
<keyword evidence="2" id="KW-1185">Reference proteome</keyword>
<gene>
    <name evidence="1" type="ORF">RHGRI_027849</name>
</gene>
<sequence length="140" mass="15832">MLPRQLENTILNATSSQTDRCIWFLSATNGFERDCVRTLRALEVITVITPIVPIVLHPLLHVIRNLSSIGALRGTTRVWSQQGLVSPSSSARVVHLDLESTQTTAYGLTRPWRQLTFFRSLAEVMVTSTSYRLPISRRRN</sequence>
<comment type="caution">
    <text evidence="1">The sequence shown here is derived from an EMBL/GenBank/DDBJ whole genome shotgun (WGS) entry which is preliminary data.</text>
</comment>
<dbReference type="EMBL" id="JACTNZ010000009">
    <property type="protein sequence ID" value="KAG5533792.1"/>
    <property type="molecule type" value="Genomic_DNA"/>
</dbReference>
<protein>
    <submittedName>
        <fullName evidence="1">Uncharacterized protein</fullName>
    </submittedName>
</protein>
<evidence type="ECO:0000313" key="1">
    <source>
        <dbReference type="EMBL" id="KAG5533792.1"/>
    </source>
</evidence>
<dbReference type="AlphaFoldDB" id="A0AAV6J201"/>
<organism evidence="1 2">
    <name type="scientific">Rhododendron griersonianum</name>
    <dbReference type="NCBI Taxonomy" id="479676"/>
    <lineage>
        <taxon>Eukaryota</taxon>
        <taxon>Viridiplantae</taxon>
        <taxon>Streptophyta</taxon>
        <taxon>Embryophyta</taxon>
        <taxon>Tracheophyta</taxon>
        <taxon>Spermatophyta</taxon>
        <taxon>Magnoliopsida</taxon>
        <taxon>eudicotyledons</taxon>
        <taxon>Gunneridae</taxon>
        <taxon>Pentapetalae</taxon>
        <taxon>asterids</taxon>
        <taxon>Ericales</taxon>
        <taxon>Ericaceae</taxon>
        <taxon>Ericoideae</taxon>
        <taxon>Rhodoreae</taxon>
        <taxon>Rhododendron</taxon>
    </lineage>
</organism>
<name>A0AAV6J201_9ERIC</name>